<dbReference type="Proteomes" id="UP000432464">
    <property type="component" value="Unassembled WGS sequence"/>
</dbReference>
<accession>A0A6I3KM47</accession>
<evidence type="ECO:0000256" key="2">
    <source>
        <dbReference type="SAM" id="Phobius"/>
    </source>
</evidence>
<comment type="caution">
    <text evidence="4">The sequence shown here is derived from an EMBL/GenBank/DDBJ whole genome shotgun (WGS) entry which is preliminary data.</text>
</comment>
<evidence type="ECO:0000313" key="4">
    <source>
        <dbReference type="EMBL" id="MTE11653.1"/>
    </source>
</evidence>
<proteinExistence type="predicted"/>
<organism evidence="4 5">
    <name type="scientific">Nocardia aurantiaca</name>
    <dbReference type="NCBI Taxonomy" id="2675850"/>
    <lineage>
        <taxon>Bacteria</taxon>
        <taxon>Bacillati</taxon>
        <taxon>Actinomycetota</taxon>
        <taxon>Actinomycetes</taxon>
        <taxon>Mycobacteriales</taxon>
        <taxon>Nocardiaceae</taxon>
        <taxon>Nocardia</taxon>
    </lineage>
</organism>
<feature type="compositionally biased region" description="Low complexity" evidence="1">
    <location>
        <begin position="293"/>
        <end position="311"/>
    </location>
</feature>
<feature type="transmembrane region" description="Helical" evidence="2">
    <location>
        <begin position="119"/>
        <end position="138"/>
    </location>
</feature>
<keyword evidence="2" id="KW-0472">Membrane</keyword>
<evidence type="ECO:0000256" key="1">
    <source>
        <dbReference type="SAM" id="MobiDB-lite"/>
    </source>
</evidence>
<evidence type="ECO:0000259" key="3">
    <source>
        <dbReference type="Pfam" id="PF16751"/>
    </source>
</evidence>
<dbReference type="AlphaFoldDB" id="A0A6I3KM47"/>
<feature type="compositionally biased region" description="Gly residues" evidence="1">
    <location>
        <begin position="332"/>
        <end position="346"/>
    </location>
</feature>
<feature type="compositionally biased region" description="Low complexity" evidence="1">
    <location>
        <begin position="244"/>
        <end position="260"/>
    </location>
</feature>
<keyword evidence="2" id="KW-0812">Transmembrane</keyword>
<protein>
    <recommendedName>
        <fullName evidence="3">Anti-sigma-D factor RsdA sigma factor binding region domain-containing protein</fullName>
    </recommendedName>
</protein>
<reference evidence="4 5" key="1">
    <citation type="submission" date="2019-11" db="EMBL/GenBank/DDBJ databases">
        <title>Nocardia sp. nov. CT2-14 isolated from soil.</title>
        <authorList>
            <person name="Kanchanasin P."/>
            <person name="Tanasupawat S."/>
            <person name="Yuki M."/>
            <person name="Kudo T."/>
        </authorList>
    </citation>
    <scope>NUCLEOTIDE SEQUENCE [LARGE SCALE GENOMIC DNA]</scope>
    <source>
        <strain evidence="4 5">CT2-14</strain>
    </source>
</reference>
<dbReference type="Gene3D" id="6.10.250.1300">
    <property type="match status" value="1"/>
</dbReference>
<feature type="domain" description="Anti-sigma-D factor RsdA sigma factor binding region" evidence="3">
    <location>
        <begin position="35"/>
        <end position="80"/>
    </location>
</feature>
<sequence>MARDGERGRGDWKARPESQNSGPYAEATGDTGPVDIAAVRRDDALIDAISGDGPVQTGNPEEYQLAALLADWRAEIMAEPLPAGPDLDAIVAAVNQEIGARQARIGAQNRGRLRLVRPILGTAAAMALVIGGLTAFSYNASPGDPLWRVKEVVFSEQAQSTVVSRADNDLEQARQLIAQGKADEAKPLMERAADNASQVNDSTKKDNLTDRWQQLFAQLQQTAPRVAESLASVAPTMSTSTKVPVTTTVPVSPVIPPTKTDGNPPTSTDSSVLGGTNPNPNPIPNPATGGGVSTVPPVTTLPTVPSPETEPQTVPPTGGGGNSTSVVAPTGGNTGGNGGGTTGGGLPTIPQPPVEKPTGGVPIVPSSIILPTGGPVLPPVPGAH</sequence>
<dbReference type="InterPro" id="IPR031928">
    <property type="entry name" value="RsdA_SigD-bd"/>
</dbReference>
<evidence type="ECO:0000313" key="5">
    <source>
        <dbReference type="Proteomes" id="UP000432464"/>
    </source>
</evidence>
<name>A0A6I3KM47_9NOCA</name>
<dbReference type="RefSeq" id="WP_154786125.1">
    <property type="nucleotide sequence ID" value="NZ_WMBB01000001.1"/>
</dbReference>
<dbReference type="EMBL" id="WMBB01000001">
    <property type="protein sequence ID" value="MTE11653.1"/>
    <property type="molecule type" value="Genomic_DNA"/>
</dbReference>
<feature type="region of interest" description="Disordered" evidence="1">
    <location>
        <begin position="1"/>
        <end position="33"/>
    </location>
</feature>
<keyword evidence="5" id="KW-1185">Reference proteome</keyword>
<feature type="region of interest" description="Disordered" evidence="1">
    <location>
        <begin position="244"/>
        <end position="384"/>
    </location>
</feature>
<keyword evidence="2" id="KW-1133">Transmembrane helix</keyword>
<feature type="compositionally biased region" description="Polar residues" evidence="1">
    <location>
        <begin position="261"/>
        <end position="273"/>
    </location>
</feature>
<dbReference type="Pfam" id="PF16751">
    <property type="entry name" value="RsdA_SigD_bd"/>
    <property type="match status" value="1"/>
</dbReference>
<feature type="compositionally biased region" description="Basic and acidic residues" evidence="1">
    <location>
        <begin position="1"/>
        <end position="16"/>
    </location>
</feature>
<gene>
    <name evidence="4" type="ORF">GLP40_02475</name>
</gene>